<dbReference type="OrthoDB" id="7914255at2"/>
<dbReference type="InterPro" id="IPR006143">
    <property type="entry name" value="RND_pump_MFP"/>
</dbReference>
<feature type="coiled-coil region" evidence="2">
    <location>
        <begin position="86"/>
        <end position="113"/>
    </location>
</feature>
<dbReference type="GO" id="GO:0015562">
    <property type="term" value="F:efflux transmembrane transporter activity"/>
    <property type="evidence" value="ECO:0007669"/>
    <property type="project" value="TreeGrafter"/>
</dbReference>
<keyword evidence="3" id="KW-0732">Signal</keyword>
<evidence type="ECO:0000313" key="5">
    <source>
        <dbReference type="EMBL" id="SFM67601.1"/>
    </source>
</evidence>
<evidence type="ECO:0000313" key="6">
    <source>
        <dbReference type="Proteomes" id="UP000199144"/>
    </source>
</evidence>
<comment type="similarity">
    <text evidence="1">Belongs to the membrane fusion protein (MFP) (TC 8.A.1) family.</text>
</comment>
<dbReference type="PANTHER" id="PTHR30469">
    <property type="entry name" value="MULTIDRUG RESISTANCE PROTEIN MDTA"/>
    <property type="match status" value="1"/>
</dbReference>
<feature type="chain" id="PRO_5011796544" evidence="3">
    <location>
        <begin position="24"/>
        <end position="326"/>
    </location>
</feature>
<dbReference type="PANTHER" id="PTHR30469:SF15">
    <property type="entry name" value="HLYD FAMILY OF SECRETION PROTEINS"/>
    <property type="match status" value="1"/>
</dbReference>
<keyword evidence="2" id="KW-0175">Coiled coil</keyword>
<gene>
    <name evidence="5" type="ORF">SAMN04488042_11225</name>
</gene>
<dbReference type="RefSeq" id="WP_093096500.1">
    <property type="nucleotide sequence ID" value="NZ_FOTQ01000012.1"/>
</dbReference>
<evidence type="ECO:0000256" key="1">
    <source>
        <dbReference type="ARBA" id="ARBA00009477"/>
    </source>
</evidence>
<feature type="signal peptide" evidence="3">
    <location>
        <begin position="1"/>
        <end position="23"/>
    </location>
</feature>
<feature type="domain" description="Multidrug resistance protein MdtA-like barrel-sandwich hybrid" evidence="4">
    <location>
        <begin position="47"/>
        <end position="184"/>
    </location>
</feature>
<dbReference type="Pfam" id="PF25917">
    <property type="entry name" value="BSH_RND"/>
    <property type="match status" value="1"/>
</dbReference>
<dbReference type="Gene3D" id="2.40.420.20">
    <property type="match status" value="1"/>
</dbReference>
<organism evidence="5 6">
    <name type="scientific">Shimia aestuarii</name>
    <dbReference type="NCBI Taxonomy" id="254406"/>
    <lineage>
        <taxon>Bacteria</taxon>
        <taxon>Pseudomonadati</taxon>
        <taxon>Pseudomonadota</taxon>
        <taxon>Alphaproteobacteria</taxon>
        <taxon>Rhodobacterales</taxon>
        <taxon>Roseobacteraceae</taxon>
    </lineage>
</organism>
<evidence type="ECO:0000256" key="3">
    <source>
        <dbReference type="SAM" id="SignalP"/>
    </source>
</evidence>
<evidence type="ECO:0000256" key="2">
    <source>
        <dbReference type="SAM" id="Coils"/>
    </source>
</evidence>
<reference evidence="5 6" key="1">
    <citation type="submission" date="2016-10" db="EMBL/GenBank/DDBJ databases">
        <authorList>
            <person name="de Groot N.N."/>
        </authorList>
    </citation>
    <scope>NUCLEOTIDE SEQUENCE [LARGE SCALE GENOMIC DNA]</scope>
    <source>
        <strain evidence="5 6">DSM 15283</strain>
    </source>
</reference>
<proteinExistence type="inferred from homology"/>
<sequence length="326" mass="34905">MKALKVMSMLALLSAAWPFHAVAETSRIAEVPEWKAVFARIETRDRVPARSRLGGTLDEIKVSEGDTVQKDDIIGLVKDEKLRLQMEAIDSQARSLASQLENAQSELARGENLLKQGVTTAQRVDGLRTEVEVLQGRIDTVGAERDVLLQRIAEGAVLAPMTGRVLQVPVTAGSVIMPGEPVAVIGGGGFFLRLAVPERHAGTLKQGDQILIGSDGSELRGTLAKIYPLIENGRMIADVDVPELDTDFVDARVLVRLPVGSNSAVVVPLNAVHSRMGLDFVTIRTSGGEPIERTVVVGETHLLDGATVIEILSGLGPDETLVIGHE</sequence>
<dbReference type="EMBL" id="FOTQ01000012">
    <property type="protein sequence ID" value="SFM67601.1"/>
    <property type="molecule type" value="Genomic_DNA"/>
</dbReference>
<dbReference type="NCBIfam" id="TIGR01730">
    <property type="entry name" value="RND_mfp"/>
    <property type="match status" value="1"/>
</dbReference>
<dbReference type="InterPro" id="IPR058625">
    <property type="entry name" value="MdtA-like_BSH"/>
</dbReference>
<dbReference type="Gene3D" id="1.10.287.470">
    <property type="entry name" value="Helix hairpin bin"/>
    <property type="match status" value="1"/>
</dbReference>
<keyword evidence="6" id="KW-1185">Reference proteome</keyword>
<dbReference type="Gene3D" id="2.40.50.100">
    <property type="match status" value="1"/>
</dbReference>
<dbReference type="STRING" id="254406.SAMN04488042_11225"/>
<evidence type="ECO:0000259" key="4">
    <source>
        <dbReference type="Pfam" id="PF25917"/>
    </source>
</evidence>
<protein>
    <submittedName>
        <fullName evidence="5">RND family efflux transporter, MFP subunit</fullName>
    </submittedName>
</protein>
<dbReference type="SUPFAM" id="SSF111369">
    <property type="entry name" value="HlyD-like secretion proteins"/>
    <property type="match status" value="1"/>
</dbReference>
<accession>A0A1I4ST55</accession>
<dbReference type="AlphaFoldDB" id="A0A1I4ST55"/>
<name>A0A1I4ST55_9RHOB</name>
<dbReference type="GO" id="GO:1990281">
    <property type="term" value="C:efflux pump complex"/>
    <property type="evidence" value="ECO:0007669"/>
    <property type="project" value="TreeGrafter"/>
</dbReference>
<dbReference type="Proteomes" id="UP000199144">
    <property type="component" value="Unassembled WGS sequence"/>
</dbReference>